<dbReference type="OrthoDB" id="2399148at2759"/>
<keyword evidence="1" id="KW-0496">Mitochondrion</keyword>
<accession>A0A4P9ZAR0</accession>
<comment type="function">
    <text evidence="1">Component of the MICOS complex, a large protein complex of the mitochondrial inner membrane that plays crucial roles in the maintenance of crista junctions, inner membrane architecture, and formation of contact sites to the outer membrane.</text>
</comment>
<dbReference type="EMBL" id="ML004471">
    <property type="protein sequence ID" value="RKP29895.1"/>
    <property type="molecule type" value="Genomic_DNA"/>
</dbReference>
<keyword evidence="3" id="KW-1185">Reference proteome</keyword>
<name>A0A4P9ZAR0_9ASCO</name>
<proteinExistence type="predicted"/>
<dbReference type="PANTHER" id="PTHR28268">
    <property type="entry name" value="MICOS SUBUNIT MIC26"/>
    <property type="match status" value="1"/>
</dbReference>
<comment type="subcellular location">
    <subcellularLocation>
        <location evidence="1">Mitochondrion inner membrane</location>
    </subcellularLocation>
</comment>
<dbReference type="AlphaFoldDB" id="A0A4P9ZAR0"/>
<comment type="subunit">
    <text evidence="1">Component of the mitochondrial contact site and cristae organizing system (MICOS) complex.</text>
</comment>
<reference evidence="3" key="1">
    <citation type="journal article" date="2018" name="Nat. Microbiol.">
        <title>Leveraging single-cell genomics to expand the fungal tree of life.</title>
        <authorList>
            <person name="Ahrendt S.R."/>
            <person name="Quandt C.A."/>
            <person name="Ciobanu D."/>
            <person name="Clum A."/>
            <person name="Salamov A."/>
            <person name="Andreopoulos B."/>
            <person name="Cheng J.F."/>
            <person name="Woyke T."/>
            <person name="Pelin A."/>
            <person name="Henrissat B."/>
            <person name="Reynolds N.K."/>
            <person name="Benny G.L."/>
            <person name="Smith M.E."/>
            <person name="James T.Y."/>
            <person name="Grigoriev I.V."/>
        </authorList>
    </citation>
    <scope>NUCLEOTIDE SEQUENCE [LARGE SCALE GENOMIC DNA]</scope>
    <source>
        <strain evidence="3">Baker2002</strain>
    </source>
</reference>
<evidence type="ECO:0000313" key="3">
    <source>
        <dbReference type="Proteomes" id="UP000268321"/>
    </source>
</evidence>
<dbReference type="InterPro" id="IPR033181">
    <property type="entry name" value="Mic26_fungi"/>
</dbReference>
<evidence type="ECO:0000313" key="2">
    <source>
        <dbReference type="EMBL" id="RKP29895.1"/>
    </source>
</evidence>
<dbReference type="Pfam" id="PF09769">
    <property type="entry name" value="ApoO"/>
    <property type="match status" value="1"/>
</dbReference>
<protein>
    <recommendedName>
        <fullName evidence="1">MICOS complex subunit</fullName>
    </recommendedName>
</protein>
<dbReference type="GO" id="GO:0044284">
    <property type="term" value="C:mitochondrial crista junction"/>
    <property type="evidence" value="ECO:0007669"/>
    <property type="project" value="TreeGrafter"/>
</dbReference>
<keyword evidence="1" id="KW-0472">Membrane</keyword>
<dbReference type="PANTHER" id="PTHR28268:SF1">
    <property type="entry name" value="MICOS SUBUNIT MIC26"/>
    <property type="match status" value="1"/>
</dbReference>
<dbReference type="Proteomes" id="UP000268321">
    <property type="component" value="Unassembled WGS sequence"/>
</dbReference>
<dbReference type="GO" id="GO:0061617">
    <property type="term" value="C:MICOS complex"/>
    <property type="evidence" value="ECO:0007669"/>
    <property type="project" value="UniProtKB-UniRule"/>
</dbReference>
<sequence>MGRAFYEDDKLITTTPGLNAEISPVLKEQESAHGNISFVNGMSVRSAPYLEKYAEKLRLVLHETLSVASAEIGTQKSALVNEFANLKQKVTDIVQEPVVPQLINVVGPVLLTSVVVAHRSLPVRFVATTFVGGACVKYYMPRTYAEAKTRLLLTEKVHFQQSQRVRADVLAQLDAFQSDARAFGNRAGNDLQQQIHQARKWLERVLED</sequence>
<dbReference type="InterPro" id="IPR019166">
    <property type="entry name" value="MIC26/MIC27"/>
</dbReference>
<keyword evidence="1" id="KW-0999">Mitochondrion inner membrane</keyword>
<dbReference type="GO" id="GO:0042407">
    <property type="term" value="P:cristae formation"/>
    <property type="evidence" value="ECO:0007669"/>
    <property type="project" value="InterPro"/>
</dbReference>
<evidence type="ECO:0000256" key="1">
    <source>
        <dbReference type="RuleBase" id="RU363021"/>
    </source>
</evidence>
<gene>
    <name evidence="2" type="ORF">METBISCDRAFT_27825</name>
</gene>
<organism evidence="2 3">
    <name type="scientific">Metschnikowia bicuspidata</name>
    <dbReference type="NCBI Taxonomy" id="27322"/>
    <lineage>
        <taxon>Eukaryota</taxon>
        <taxon>Fungi</taxon>
        <taxon>Dikarya</taxon>
        <taxon>Ascomycota</taxon>
        <taxon>Saccharomycotina</taxon>
        <taxon>Pichiomycetes</taxon>
        <taxon>Metschnikowiaceae</taxon>
        <taxon>Metschnikowia</taxon>
    </lineage>
</organism>